<dbReference type="InterPro" id="IPR036259">
    <property type="entry name" value="MFS_trans_sf"/>
</dbReference>
<dbReference type="GO" id="GO:0016020">
    <property type="term" value="C:membrane"/>
    <property type="evidence" value="ECO:0007669"/>
    <property type="project" value="UniProtKB-SubCell"/>
</dbReference>
<evidence type="ECO:0000313" key="8">
    <source>
        <dbReference type="EMBL" id="GFZ02226.1"/>
    </source>
</evidence>
<evidence type="ECO:0000256" key="6">
    <source>
        <dbReference type="ARBA" id="ARBA00044504"/>
    </source>
</evidence>
<comment type="subcellular location">
    <subcellularLocation>
        <location evidence="1">Membrane</location>
        <topology evidence="1">Multi-pass membrane protein</topology>
    </subcellularLocation>
</comment>
<dbReference type="Gene3D" id="1.20.1250.20">
    <property type="entry name" value="MFS general substrate transporter like domains"/>
    <property type="match status" value="1"/>
</dbReference>
<evidence type="ECO:0000256" key="2">
    <source>
        <dbReference type="ARBA" id="ARBA00005982"/>
    </source>
</evidence>
<gene>
    <name evidence="8" type="ORF">Acr_15g0008340</name>
</gene>
<feature type="transmembrane region" description="Helical" evidence="7">
    <location>
        <begin position="180"/>
        <end position="197"/>
    </location>
</feature>
<comment type="caution">
    <text evidence="8">The sequence shown here is derived from an EMBL/GenBank/DDBJ whole genome shotgun (WGS) entry which is preliminary data.</text>
</comment>
<keyword evidence="3 7" id="KW-0812">Transmembrane</keyword>
<dbReference type="AlphaFoldDB" id="A0A7J0FU48"/>
<dbReference type="OrthoDB" id="1181826at2759"/>
<evidence type="ECO:0000256" key="1">
    <source>
        <dbReference type="ARBA" id="ARBA00004141"/>
    </source>
</evidence>
<sequence length="257" mass="28620">MPVLIWADVLAAYVMWMVMLYLTNVWRLNFTHAAAIINVFWGMKSIMLLPMQFIVDTFMGNYWMLTISSFAYSTGLGFLTMSTPPVLAKATGTCSAYEHQCIGQTQQILFYTALGLIAVGLSGHLISLGTFMDEQLVEEVQENFTTRSRVTWFVGSCMAILIPIGGVLAICYANLWSIRFGIAAICTVLATILFLSGSCSYNCVSPQGSSLTTVFRVLVAAKSKLFHKCPTDANQLYQKRDPDLFFLPHSRLLRNND</sequence>
<evidence type="ECO:0000313" key="9">
    <source>
        <dbReference type="Proteomes" id="UP000585474"/>
    </source>
</evidence>
<dbReference type="Proteomes" id="UP000585474">
    <property type="component" value="Unassembled WGS sequence"/>
</dbReference>
<evidence type="ECO:0000256" key="4">
    <source>
        <dbReference type="ARBA" id="ARBA00022989"/>
    </source>
</evidence>
<keyword evidence="4 7" id="KW-1133">Transmembrane helix</keyword>
<dbReference type="EMBL" id="BJWL01000015">
    <property type="protein sequence ID" value="GFZ02226.1"/>
    <property type="molecule type" value="Genomic_DNA"/>
</dbReference>
<comment type="similarity">
    <text evidence="2">Belongs to the major facilitator superfamily. Proton-dependent oligopeptide transporter (POT/PTR) (TC 2.A.17) family.</text>
</comment>
<feature type="transmembrane region" description="Helical" evidence="7">
    <location>
        <begin position="61"/>
        <end position="79"/>
    </location>
</feature>
<feature type="transmembrane region" description="Helical" evidence="7">
    <location>
        <begin position="152"/>
        <end position="173"/>
    </location>
</feature>
<protein>
    <recommendedName>
        <fullName evidence="10">Major facilitator superfamily protein</fullName>
    </recommendedName>
</protein>
<accession>A0A7J0FU48</accession>
<feature type="transmembrane region" description="Helical" evidence="7">
    <location>
        <begin position="6"/>
        <end position="23"/>
    </location>
</feature>
<keyword evidence="5 7" id="KW-0472">Membrane</keyword>
<feature type="transmembrane region" description="Helical" evidence="7">
    <location>
        <begin position="35"/>
        <end position="55"/>
    </location>
</feature>
<proteinExistence type="inferred from homology"/>
<evidence type="ECO:0000256" key="3">
    <source>
        <dbReference type="ARBA" id="ARBA00022692"/>
    </source>
</evidence>
<name>A0A7J0FU48_9ERIC</name>
<evidence type="ECO:0000256" key="7">
    <source>
        <dbReference type="SAM" id="Phobius"/>
    </source>
</evidence>
<feature type="transmembrane region" description="Helical" evidence="7">
    <location>
        <begin position="108"/>
        <end position="132"/>
    </location>
</feature>
<comment type="similarity">
    <text evidence="6">Belongs to the major facilitator superfamily. Phosphate:H(+) symporter (TC 2.A.1.9) family.</text>
</comment>
<dbReference type="Pfam" id="PF00854">
    <property type="entry name" value="PTR2"/>
    <property type="match status" value="1"/>
</dbReference>
<keyword evidence="9" id="KW-1185">Reference proteome</keyword>
<dbReference type="GO" id="GO:0022857">
    <property type="term" value="F:transmembrane transporter activity"/>
    <property type="evidence" value="ECO:0007669"/>
    <property type="project" value="InterPro"/>
</dbReference>
<dbReference type="InterPro" id="IPR000109">
    <property type="entry name" value="POT_fam"/>
</dbReference>
<evidence type="ECO:0000256" key="5">
    <source>
        <dbReference type="ARBA" id="ARBA00023136"/>
    </source>
</evidence>
<reference evidence="8 9" key="1">
    <citation type="submission" date="2019-07" db="EMBL/GenBank/DDBJ databases">
        <title>De Novo Assembly of kiwifruit Actinidia rufa.</title>
        <authorList>
            <person name="Sugita-Konishi S."/>
            <person name="Sato K."/>
            <person name="Mori E."/>
            <person name="Abe Y."/>
            <person name="Kisaki G."/>
            <person name="Hamano K."/>
            <person name="Suezawa K."/>
            <person name="Otani M."/>
            <person name="Fukuda T."/>
            <person name="Manabe T."/>
            <person name="Gomi K."/>
            <person name="Tabuchi M."/>
            <person name="Akimitsu K."/>
            <person name="Kataoka I."/>
        </authorList>
    </citation>
    <scope>NUCLEOTIDE SEQUENCE [LARGE SCALE GENOMIC DNA]</scope>
    <source>
        <strain evidence="9">cv. Fuchu</strain>
    </source>
</reference>
<dbReference type="PANTHER" id="PTHR11654">
    <property type="entry name" value="OLIGOPEPTIDE TRANSPORTER-RELATED"/>
    <property type="match status" value="1"/>
</dbReference>
<organism evidence="8 9">
    <name type="scientific">Actinidia rufa</name>
    <dbReference type="NCBI Taxonomy" id="165716"/>
    <lineage>
        <taxon>Eukaryota</taxon>
        <taxon>Viridiplantae</taxon>
        <taxon>Streptophyta</taxon>
        <taxon>Embryophyta</taxon>
        <taxon>Tracheophyta</taxon>
        <taxon>Spermatophyta</taxon>
        <taxon>Magnoliopsida</taxon>
        <taxon>eudicotyledons</taxon>
        <taxon>Gunneridae</taxon>
        <taxon>Pentapetalae</taxon>
        <taxon>asterids</taxon>
        <taxon>Ericales</taxon>
        <taxon>Actinidiaceae</taxon>
        <taxon>Actinidia</taxon>
    </lineage>
</organism>
<evidence type="ECO:0008006" key="10">
    <source>
        <dbReference type="Google" id="ProtNLM"/>
    </source>
</evidence>